<dbReference type="Proteomes" id="UP000184147">
    <property type="component" value="Unassembled WGS sequence"/>
</dbReference>
<evidence type="ECO:0000256" key="2">
    <source>
        <dbReference type="SAM" id="SignalP"/>
    </source>
</evidence>
<dbReference type="RefSeq" id="WP_073360647.1">
    <property type="nucleotide sequence ID" value="NZ_FQVQ01000001.1"/>
</dbReference>
<dbReference type="OrthoDB" id="9763354at2"/>
<dbReference type="AlphaFoldDB" id="A0A1M4WCT5"/>
<proteinExistence type="predicted"/>
<dbReference type="PROSITE" id="PS50005">
    <property type="entry name" value="TPR"/>
    <property type="match status" value="1"/>
</dbReference>
<dbReference type="EMBL" id="FQVQ01000001">
    <property type="protein sequence ID" value="SHE78985.1"/>
    <property type="molecule type" value="Genomic_DNA"/>
</dbReference>
<keyword evidence="1" id="KW-0802">TPR repeat</keyword>
<dbReference type="InterPro" id="IPR019734">
    <property type="entry name" value="TPR_rpt"/>
</dbReference>
<name>A0A1M4WCT5_9FLAO</name>
<keyword evidence="4" id="KW-1185">Reference proteome</keyword>
<dbReference type="Gene3D" id="1.25.40.10">
    <property type="entry name" value="Tetratricopeptide repeat domain"/>
    <property type="match status" value="3"/>
</dbReference>
<dbReference type="STRING" id="1124188.SAMN05444377_101253"/>
<accession>A0A1M4WCT5</accession>
<dbReference type="Pfam" id="PF13432">
    <property type="entry name" value="TPR_16"/>
    <property type="match status" value="1"/>
</dbReference>
<dbReference type="PANTHER" id="PTHR12558">
    <property type="entry name" value="CELL DIVISION CYCLE 16,23,27"/>
    <property type="match status" value="1"/>
</dbReference>
<protein>
    <submittedName>
        <fullName evidence="3">Tetratricopeptide repeat-containing protein</fullName>
    </submittedName>
</protein>
<organism evidence="3 4">
    <name type="scientific">Flavobacterium fontis</name>
    <dbReference type="NCBI Taxonomy" id="1124188"/>
    <lineage>
        <taxon>Bacteria</taxon>
        <taxon>Pseudomonadati</taxon>
        <taxon>Bacteroidota</taxon>
        <taxon>Flavobacteriia</taxon>
        <taxon>Flavobacteriales</taxon>
        <taxon>Flavobacteriaceae</taxon>
        <taxon>Flavobacterium</taxon>
    </lineage>
</organism>
<dbReference type="SUPFAM" id="SSF48452">
    <property type="entry name" value="TPR-like"/>
    <property type="match status" value="3"/>
</dbReference>
<dbReference type="SMART" id="SM00028">
    <property type="entry name" value="TPR"/>
    <property type="match status" value="7"/>
</dbReference>
<evidence type="ECO:0000313" key="4">
    <source>
        <dbReference type="Proteomes" id="UP000184147"/>
    </source>
</evidence>
<keyword evidence="2" id="KW-0732">Signal</keyword>
<sequence>MKRLLFLLFFCIGIHAVAQNEQLAQNYFDRGEFEKALVSYEELLKSQPHNFNFFQRTVECYQQLQQFDKSEKLIQNRLDQYKQGSYLVELGYNFQLQKEADKAKKYYEQALDKIRKNHNEVYQIAYGFDKKGLTDYAIQAYELAVSIEPKYNFNYQMALLYGQKGDMDNMIEKFLTESYNNPQSLVMIQNQLSRFMSEDASVTFNDALRKALLGRIQKTQDLFWNDYLSWYYVQQKEYGKAFIQQKAIYKRSPESFSNIVNLAQLAMSENDEDAATEILNFILENTRDLDLQIKAHTYLIELQIKKAQPAGYPAIAAELDTRIKQFGVSPYSLSLLQLKAKFSAFQQKDTETAKVILKNALEMPLKREEIAEVKMDLAAILLLEEKFNQALIYFAQVENEGGNNPLGQEASLRVAKTSYYKGDFKWAEHQLGVLKSASTQLIANDAMDLYLLISDNTVADSTQTALKKFARADYLLYQNKKAEALQAFQTILKEHKGQEIEPVTLLRIGKLWEEQNNFPEAIASYRQIIDQHKECIYVDETTYFAAELYQKTGEVDKAKSLYEDIILHREDSIFYVDAQKKFRRLRGDKEL</sequence>
<feature type="chain" id="PRO_5013132794" evidence="2">
    <location>
        <begin position="19"/>
        <end position="591"/>
    </location>
</feature>
<dbReference type="InterPro" id="IPR011990">
    <property type="entry name" value="TPR-like_helical_dom_sf"/>
</dbReference>
<feature type="repeat" description="TPR" evidence="1">
    <location>
        <begin position="17"/>
        <end position="50"/>
    </location>
</feature>
<evidence type="ECO:0000256" key="1">
    <source>
        <dbReference type="PROSITE-ProRule" id="PRU00339"/>
    </source>
</evidence>
<feature type="signal peptide" evidence="2">
    <location>
        <begin position="1"/>
        <end position="18"/>
    </location>
</feature>
<dbReference type="PANTHER" id="PTHR12558:SF13">
    <property type="entry name" value="CELL DIVISION CYCLE PROTEIN 27 HOMOLOG"/>
    <property type="match status" value="1"/>
</dbReference>
<gene>
    <name evidence="3" type="ORF">SAMN05444377_101253</name>
</gene>
<reference evidence="3 4" key="1">
    <citation type="submission" date="2016-11" db="EMBL/GenBank/DDBJ databases">
        <authorList>
            <person name="Jaros S."/>
            <person name="Januszkiewicz K."/>
            <person name="Wedrychowicz H."/>
        </authorList>
    </citation>
    <scope>NUCLEOTIDE SEQUENCE [LARGE SCALE GENOMIC DNA]</scope>
    <source>
        <strain evidence="3 4">DSM 25660</strain>
    </source>
</reference>
<evidence type="ECO:0000313" key="3">
    <source>
        <dbReference type="EMBL" id="SHE78985.1"/>
    </source>
</evidence>